<name>A0ABQ4ZH67_9ASTR</name>
<comment type="caution">
    <text evidence="1">The sequence shown here is derived from an EMBL/GenBank/DDBJ whole genome shotgun (WGS) entry which is preliminary data.</text>
</comment>
<sequence>GIVNNTLRPTIPSDCDSEWRRLMELCWAPDPTLYKGSTATQWKTCLLPENDGNHRMQMTNLRSRIAAKILLHGKHACYMKFQEEDV</sequence>
<protein>
    <recommendedName>
        <fullName evidence="3">Serine-threonine/tyrosine-protein kinase catalytic domain-containing protein</fullName>
    </recommendedName>
</protein>
<proteinExistence type="predicted"/>
<gene>
    <name evidence="1" type="ORF">Tco_0771272</name>
</gene>
<evidence type="ECO:0000313" key="2">
    <source>
        <dbReference type="Proteomes" id="UP001151760"/>
    </source>
</evidence>
<dbReference type="EMBL" id="BQNB010011288">
    <property type="protein sequence ID" value="GJS88636.1"/>
    <property type="molecule type" value="Genomic_DNA"/>
</dbReference>
<organism evidence="1 2">
    <name type="scientific">Tanacetum coccineum</name>
    <dbReference type="NCBI Taxonomy" id="301880"/>
    <lineage>
        <taxon>Eukaryota</taxon>
        <taxon>Viridiplantae</taxon>
        <taxon>Streptophyta</taxon>
        <taxon>Embryophyta</taxon>
        <taxon>Tracheophyta</taxon>
        <taxon>Spermatophyta</taxon>
        <taxon>Magnoliopsida</taxon>
        <taxon>eudicotyledons</taxon>
        <taxon>Gunneridae</taxon>
        <taxon>Pentapetalae</taxon>
        <taxon>asterids</taxon>
        <taxon>campanulids</taxon>
        <taxon>Asterales</taxon>
        <taxon>Asteraceae</taxon>
        <taxon>Asteroideae</taxon>
        <taxon>Anthemideae</taxon>
        <taxon>Anthemidinae</taxon>
        <taxon>Tanacetum</taxon>
    </lineage>
</organism>
<dbReference type="Proteomes" id="UP001151760">
    <property type="component" value="Unassembled WGS sequence"/>
</dbReference>
<keyword evidence="2" id="KW-1185">Reference proteome</keyword>
<evidence type="ECO:0008006" key="3">
    <source>
        <dbReference type="Google" id="ProtNLM"/>
    </source>
</evidence>
<feature type="non-terminal residue" evidence="1">
    <location>
        <position position="1"/>
    </location>
</feature>
<reference evidence="1" key="1">
    <citation type="journal article" date="2022" name="Int. J. Mol. Sci.">
        <title>Draft Genome of Tanacetum Coccineum: Genomic Comparison of Closely Related Tanacetum-Family Plants.</title>
        <authorList>
            <person name="Yamashiro T."/>
            <person name="Shiraishi A."/>
            <person name="Nakayama K."/>
            <person name="Satake H."/>
        </authorList>
    </citation>
    <scope>NUCLEOTIDE SEQUENCE</scope>
</reference>
<accession>A0ABQ4ZH67</accession>
<reference evidence="1" key="2">
    <citation type="submission" date="2022-01" db="EMBL/GenBank/DDBJ databases">
        <authorList>
            <person name="Yamashiro T."/>
            <person name="Shiraishi A."/>
            <person name="Satake H."/>
            <person name="Nakayama K."/>
        </authorList>
    </citation>
    <scope>NUCLEOTIDE SEQUENCE</scope>
</reference>
<evidence type="ECO:0000313" key="1">
    <source>
        <dbReference type="EMBL" id="GJS88636.1"/>
    </source>
</evidence>